<dbReference type="PIRSF" id="PIRSF000847">
    <property type="entry name" value="Phos_ph_gly_syn"/>
    <property type="match status" value="1"/>
</dbReference>
<keyword evidence="8 11" id="KW-0472">Membrane</keyword>
<evidence type="ECO:0000256" key="3">
    <source>
        <dbReference type="ARBA" id="ARBA00022516"/>
    </source>
</evidence>
<keyword evidence="6 11" id="KW-1133">Transmembrane helix</keyword>
<keyword evidence="10" id="KW-1208">Phospholipid metabolism</keyword>
<proteinExistence type="inferred from homology"/>
<keyword evidence="7" id="KW-0443">Lipid metabolism</keyword>
<feature type="transmembrane region" description="Helical" evidence="11">
    <location>
        <begin position="154"/>
        <end position="175"/>
    </location>
</feature>
<comment type="similarity">
    <text evidence="2">Belongs to the CDP-alcohol phosphatidyltransferase class-I family.</text>
</comment>
<organism evidence="12">
    <name type="scientific">marine metagenome</name>
    <dbReference type="NCBI Taxonomy" id="408172"/>
    <lineage>
        <taxon>unclassified sequences</taxon>
        <taxon>metagenomes</taxon>
        <taxon>ecological metagenomes</taxon>
    </lineage>
</organism>
<dbReference type="EMBL" id="UINC01000214">
    <property type="protein sequence ID" value="SUZ51261.1"/>
    <property type="molecule type" value="Genomic_DNA"/>
</dbReference>
<dbReference type="InterPro" id="IPR050324">
    <property type="entry name" value="CDP-alcohol_PTase-I"/>
</dbReference>
<dbReference type="InterPro" id="IPR048254">
    <property type="entry name" value="CDP_ALCOHOL_P_TRANSF_CS"/>
</dbReference>
<dbReference type="Gene3D" id="1.20.120.1760">
    <property type="match status" value="1"/>
</dbReference>
<feature type="transmembrane region" description="Helical" evidence="11">
    <location>
        <begin position="16"/>
        <end position="42"/>
    </location>
</feature>
<protein>
    <recommendedName>
        <fullName evidence="13">CDP-diacylglycerol--glycerol-3-phosphate 3-phosphatidyltransferase</fullName>
    </recommendedName>
</protein>
<dbReference type="GO" id="GO:0008444">
    <property type="term" value="F:CDP-diacylglycerol-glycerol-3-phosphate 3-phosphatidyltransferase activity"/>
    <property type="evidence" value="ECO:0007669"/>
    <property type="project" value="InterPro"/>
</dbReference>
<name>A0A381N9G5_9ZZZZ</name>
<evidence type="ECO:0000256" key="7">
    <source>
        <dbReference type="ARBA" id="ARBA00023098"/>
    </source>
</evidence>
<evidence type="ECO:0000256" key="1">
    <source>
        <dbReference type="ARBA" id="ARBA00004141"/>
    </source>
</evidence>
<comment type="subcellular location">
    <subcellularLocation>
        <location evidence="1">Membrane</location>
        <topology evidence="1">Multi-pass membrane protein</topology>
    </subcellularLocation>
</comment>
<accession>A0A381N9G5</accession>
<dbReference type="AlphaFoldDB" id="A0A381N9G5"/>
<evidence type="ECO:0000256" key="5">
    <source>
        <dbReference type="ARBA" id="ARBA00022692"/>
    </source>
</evidence>
<keyword evidence="3" id="KW-0444">Lipid biosynthesis</keyword>
<dbReference type="Pfam" id="PF01066">
    <property type="entry name" value="CDP-OH_P_transf"/>
    <property type="match status" value="1"/>
</dbReference>
<evidence type="ECO:0000256" key="10">
    <source>
        <dbReference type="ARBA" id="ARBA00023264"/>
    </source>
</evidence>
<evidence type="ECO:0000256" key="9">
    <source>
        <dbReference type="ARBA" id="ARBA00023209"/>
    </source>
</evidence>
<dbReference type="PROSITE" id="PS00379">
    <property type="entry name" value="CDP_ALCOHOL_P_TRANSF"/>
    <property type="match status" value="1"/>
</dbReference>
<evidence type="ECO:0008006" key="13">
    <source>
        <dbReference type="Google" id="ProtNLM"/>
    </source>
</evidence>
<dbReference type="InterPro" id="IPR000462">
    <property type="entry name" value="CDP-OH_P_trans"/>
</dbReference>
<dbReference type="InterPro" id="IPR004570">
    <property type="entry name" value="Phosphatidylglycerol_P_synth"/>
</dbReference>
<evidence type="ECO:0000256" key="8">
    <source>
        <dbReference type="ARBA" id="ARBA00023136"/>
    </source>
</evidence>
<evidence type="ECO:0000256" key="11">
    <source>
        <dbReference type="SAM" id="Phobius"/>
    </source>
</evidence>
<keyword evidence="9" id="KW-0594">Phospholipid biosynthesis</keyword>
<evidence type="ECO:0000256" key="2">
    <source>
        <dbReference type="ARBA" id="ARBA00010441"/>
    </source>
</evidence>
<sequence>MAVITLANQLTLLRMLLIPAFVILTAYHFLGWALVTFVVAGVTDMLDGVIARWSNERTKIGAWLDPAADKLLLLTAFVVLTLPELNLTNKLPIWLTVVVISRDVIIVLTVAIVNLAVGPRTFLPSVFGKLATGTYVVTTVIVMTFNYLEQKSVAVDVCIYASLLIALVSGLHYIAHAARVVNRR</sequence>
<dbReference type="GO" id="GO:0046474">
    <property type="term" value="P:glycerophospholipid biosynthetic process"/>
    <property type="evidence" value="ECO:0007669"/>
    <property type="project" value="TreeGrafter"/>
</dbReference>
<keyword evidence="5 11" id="KW-0812">Transmembrane</keyword>
<dbReference type="PANTHER" id="PTHR14269:SF11">
    <property type="entry name" value="CDP-DIACYLGLYCEROL--GLYCEROL-3-PHOSPHATE 3-PHOSPHATIDYLTRANSFERASE"/>
    <property type="match status" value="1"/>
</dbReference>
<gene>
    <name evidence="12" type="ORF">METZ01_LOCUS4115</name>
</gene>
<dbReference type="PANTHER" id="PTHR14269">
    <property type="entry name" value="CDP-DIACYLGLYCEROL--GLYCEROL-3-PHOSPHATE 3-PHOSPHATIDYLTRANSFERASE-RELATED"/>
    <property type="match status" value="1"/>
</dbReference>
<feature type="transmembrane region" description="Helical" evidence="11">
    <location>
        <begin position="94"/>
        <end position="118"/>
    </location>
</feature>
<feature type="transmembrane region" description="Helical" evidence="11">
    <location>
        <begin position="130"/>
        <end position="148"/>
    </location>
</feature>
<dbReference type="GO" id="GO:0016020">
    <property type="term" value="C:membrane"/>
    <property type="evidence" value="ECO:0007669"/>
    <property type="project" value="UniProtKB-SubCell"/>
</dbReference>
<evidence type="ECO:0000313" key="12">
    <source>
        <dbReference type="EMBL" id="SUZ51261.1"/>
    </source>
</evidence>
<evidence type="ECO:0000256" key="4">
    <source>
        <dbReference type="ARBA" id="ARBA00022679"/>
    </source>
</evidence>
<evidence type="ECO:0000256" key="6">
    <source>
        <dbReference type="ARBA" id="ARBA00022989"/>
    </source>
</evidence>
<keyword evidence="4" id="KW-0808">Transferase</keyword>
<reference evidence="12" key="1">
    <citation type="submission" date="2018-05" db="EMBL/GenBank/DDBJ databases">
        <authorList>
            <person name="Lanie J.A."/>
            <person name="Ng W.-L."/>
            <person name="Kazmierczak K.M."/>
            <person name="Andrzejewski T.M."/>
            <person name="Davidsen T.M."/>
            <person name="Wayne K.J."/>
            <person name="Tettelin H."/>
            <person name="Glass J.I."/>
            <person name="Rusch D."/>
            <person name="Podicherti R."/>
            <person name="Tsui H.-C.T."/>
            <person name="Winkler M.E."/>
        </authorList>
    </citation>
    <scope>NUCLEOTIDE SEQUENCE</scope>
</reference>
<dbReference type="InterPro" id="IPR043130">
    <property type="entry name" value="CDP-OH_PTrfase_TM_dom"/>
</dbReference>